<sequence>MTMALSPPSSRASAIPANTPRIFVPGRTSSLQHFGKTGPAKISIEVPTVPQGATPTLRPQSLTAMDGSTPGLLKGDSMTGSRTAFPSNRPDNVDIGPRRSASCSVTTRNPTRAARVKRWVGSTRTVSDWDGLRRDPELWYEDGDCYVHLYARGHSQRGPSFCVPFRVLRESKCGSMFSLCFAQITPAPGSNSPRSKRISSGLNTPVSSANTVELYIPAPDEATREAAFQWHITTRNFFAYILNKPLVGNHMGQSLMALQERMQLFRSGQIDNFQDLLLYAEQQGYRDLVDCPDYALAMLFYAEHYKLRDIWIDAFAHCVGMNNRLSVSKEFEPVSRLTKALITRACLEMDIQLGRVTSALGNFLEDDLSPAFLGVPQSLVSHLDRMRTFLHGFYVEKFGYWPPPKGTSYSKALYRSMFFDFKFLYDYLVDLESTTDISSQKPASGGLCVLQNVRTFDERHQFAPLAHPLPLLPENIPLRGRTQSQKTLRTFTLGSKQAKTDHYLTARSSLVAATNFSDDAVTNAPIVKAYMRFERQCALSHREEKVSMADARKVRWLLIYGTLQYLMSALRAPKEVRDANEPTYPLCCLVTESSPWQIGTKALNSPTISSTNIPETIDQFIYESGGDLHNQPTLGPSRVLDIRPDDCFTHTNLDIATPSTSRPVSVEVPAPLRISSPARNSSIRSFRRLSVSSLSSRRNSVVPKSVSQPFCEIIVHGYGNGLNEAVGPTSESSSHVQSVPHTERSVVAPSTTGLDASFVRPSIPDSMRPVGTSLGLETTCEPNHDHMYSPTSTANVESAPMKRLGDPTRSDSHRTSPSYSDSTSSTDSRFWSDEASSTSSISSTHSVFLERTASGVEDSGLLGGFISVNSAPLASRKRLSSAALFRTASRCNEFRFSFNSHNAAILDLEPLSSYPESVDVDSTIGVALSAPPAEPSHPPPPPPISLTSEEFSSQARLSRSLSVDTVTPNDSTPIFPALSMGPPPEPISDDNISARSGSESSQSVLDAIPPPIMRVSPRMATQVNLEKPIEDEKVRKKEKRKSFWRR</sequence>
<gene>
    <name evidence="3" type="ORF">BDV95DRAFT_162631</name>
</gene>
<dbReference type="OrthoDB" id="4114825at2759"/>
<comment type="caution">
    <text evidence="3">The sequence shown here is derived from an EMBL/GenBank/DDBJ whole genome shotgun (WGS) entry which is preliminary data.</text>
</comment>
<protein>
    <recommendedName>
        <fullName evidence="2">DUF8004 domain-containing protein</fullName>
    </recommendedName>
</protein>
<evidence type="ECO:0000256" key="1">
    <source>
        <dbReference type="SAM" id="MobiDB-lite"/>
    </source>
</evidence>
<feature type="compositionally biased region" description="Polar residues" evidence="1">
    <location>
        <begin position="990"/>
        <end position="1004"/>
    </location>
</feature>
<dbReference type="PANTHER" id="PTHR39601">
    <property type="entry name" value="CHORIOGENIN HMINOR"/>
    <property type="match status" value="1"/>
</dbReference>
<dbReference type="PANTHER" id="PTHR39601:SF1">
    <property type="entry name" value="CHORIOGENIN HMINOR"/>
    <property type="match status" value="1"/>
</dbReference>
<feature type="compositionally biased region" description="Polar residues" evidence="1">
    <location>
        <begin position="945"/>
        <end position="972"/>
    </location>
</feature>
<proteinExistence type="predicted"/>
<dbReference type="AlphaFoldDB" id="A0A7C8M7B1"/>
<dbReference type="EMBL" id="JAADJZ010000021">
    <property type="protein sequence ID" value="KAF2867823.1"/>
    <property type="molecule type" value="Genomic_DNA"/>
</dbReference>
<feature type="region of interest" description="Disordered" evidence="1">
    <location>
        <begin position="1026"/>
        <end position="1046"/>
    </location>
</feature>
<accession>A0A7C8M7B1</accession>
<keyword evidence="4" id="KW-1185">Reference proteome</keyword>
<dbReference type="Pfam" id="PF26013">
    <property type="entry name" value="DUF8004"/>
    <property type="match status" value="1"/>
</dbReference>
<evidence type="ECO:0000313" key="4">
    <source>
        <dbReference type="Proteomes" id="UP000481861"/>
    </source>
</evidence>
<feature type="compositionally biased region" description="Basic residues" evidence="1">
    <location>
        <begin position="1036"/>
        <end position="1046"/>
    </location>
</feature>
<feature type="compositionally biased region" description="Pro residues" evidence="1">
    <location>
        <begin position="932"/>
        <end position="944"/>
    </location>
</feature>
<feature type="compositionally biased region" description="Polar residues" evidence="1">
    <location>
        <begin position="78"/>
        <end position="90"/>
    </location>
</feature>
<feature type="compositionally biased region" description="Basic and acidic residues" evidence="1">
    <location>
        <begin position="803"/>
        <end position="814"/>
    </location>
</feature>
<name>A0A7C8M7B1_9PLEO</name>
<organism evidence="3 4">
    <name type="scientific">Massariosphaeria phaeospora</name>
    <dbReference type="NCBI Taxonomy" id="100035"/>
    <lineage>
        <taxon>Eukaryota</taxon>
        <taxon>Fungi</taxon>
        <taxon>Dikarya</taxon>
        <taxon>Ascomycota</taxon>
        <taxon>Pezizomycotina</taxon>
        <taxon>Dothideomycetes</taxon>
        <taxon>Pleosporomycetidae</taxon>
        <taxon>Pleosporales</taxon>
        <taxon>Pleosporales incertae sedis</taxon>
        <taxon>Massariosphaeria</taxon>
    </lineage>
</organism>
<feature type="compositionally biased region" description="Polar residues" evidence="1">
    <location>
        <begin position="729"/>
        <end position="740"/>
    </location>
</feature>
<feature type="region of interest" description="Disordered" evidence="1">
    <location>
        <begin position="71"/>
        <end position="104"/>
    </location>
</feature>
<feature type="region of interest" description="Disordered" evidence="1">
    <location>
        <begin position="928"/>
        <end position="1011"/>
    </location>
</feature>
<reference evidence="3 4" key="1">
    <citation type="submission" date="2020-01" db="EMBL/GenBank/DDBJ databases">
        <authorList>
            <consortium name="DOE Joint Genome Institute"/>
            <person name="Haridas S."/>
            <person name="Albert R."/>
            <person name="Binder M."/>
            <person name="Bloem J."/>
            <person name="Labutti K."/>
            <person name="Salamov A."/>
            <person name="Andreopoulos B."/>
            <person name="Baker S.E."/>
            <person name="Barry K."/>
            <person name="Bills G."/>
            <person name="Bluhm B.H."/>
            <person name="Cannon C."/>
            <person name="Castanera R."/>
            <person name="Culley D.E."/>
            <person name="Daum C."/>
            <person name="Ezra D."/>
            <person name="Gonzalez J.B."/>
            <person name="Henrissat B."/>
            <person name="Kuo A."/>
            <person name="Liang C."/>
            <person name="Lipzen A."/>
            <person name="Lutzoni F."/>
            <person name="Magnuson J."/>
            <person name="Mondo S."/>
            <person name="Nolan M."/>
            <person name="Ohm R."/>
            <person name="Pangilinan J."/>
            <person name="Park H.-J.H."/>
            <person name="Ramirez L."/>
            <person name="Alfaro M."/>
            <person name="Sun H."/>
            <person name="Tritt A."/>
            <person name="Yoshinaga Y."/>
            <person name="Zwiers L.-H.L."/>
            <person name="Turgeon B.G."/>
            <person name="Goodwin S.B."/>
            <person name="Spatafora J.W."/>
            <person name="Crous P.W."/>
            <person name="Grigoriev I.V."/>
        </authorList>
    </citation>
    <scope>NUCLEOTIDE SEQUENCE [LARGE SCALE GENOMIC DNA]</scope>
    <source>
        <strain evidence="3 4">CBS 611.86</strain>
    </source>
</reference>
<evidence type="ECO:0000259" key="2">
    <source>
        <dbReference type="Pfam" id="PF26013"/>
    </source>
</evidence>
<dbReference type="Proteomes" id="UP000481861">
    <property type="component" value="Unassembled WGS sequence"/>
</dbReference>
<feature type="compositionally biased region" description="Low complexity" evidence="1">
    <location>
        <begin position="815"/>
        <end position="829"/>
    </location>
</feature>
<feature type="region of interest" description="Disordered" evidence="1">
    <location>
        <begin position="726"/>
        <end position="832"/>
    </location>
</feature>
<evidence type="ECO:0000313" key="3">
    <source>
        <dbReference type="EMBL" id="KAF2867823.1"/>
    </source>
</evidence>
<dbReference type="InterPro" id="IPR058317">
    <property type="entry name" value="DUF8004"/>
</dbReference>
<feature type="domain" description="DUF8004" evidence="2">
    <location>
        <begin position="274"/>
        <end position="365"/>
    </location>
</feature>